<evidence type="ECO:0000313" key="3">
    <source>
        <dbReference type="Proteomes" id="UP000051497"/>
    </source>
</evidence>
<organism evidence="1">
    <name type="scientific">Candidatus Berkiella aquae</name>
    <dbReference type="NCBI Taxonomy" id="295108"/>
    <lineage>
        <taxon>Bacteria</taxon>
        <taxon>Pseudomonadati</taxon>
        <taxon>Pseudomonadota</taxon>
        <taxon>Gammaproteobacteria</taxon>
        <taxon>Candidatus Berkiellales</taxon>
        <taxon>Candidatus Berkiellaceae</taxon>
        <taxon>Candidatus Berkiella</taxon>
    </lineage>
</organism>
<evidence type="ECO:0000313" key="1">
    <source>
        <dbReference type="EMBL" id="KRG21284.1"/>
    </source>
</evidence>
<sequence length="220" mass="22505">MLNFFRRTSEITVEPTAIVENPSTALVAQGATSSTLVVPSAEPAQEEGSYHGIIAQGTVMNAAIVAMPVGSTIGGYLGRVAGIPIAERVGERVEEVVRAEVSRAASEALAATGLSRVPGVEWLLDAEAMNIGHAAGERSRQAALNASTATGAAAGGFIAGAGTVALLEAINGIGLLYTRFLGASYQSRSDDRLRALAAAQDQEEERALAASSSAPSLRLS</sequence>
<reference evidence="1" key="1">
    <citation type="submission" date="2015-09" db="EMBL/GenBank/DDBJ databases">
        <title>Draft Genome Sequences of Two Novel Amoeba-resistant Intranuclear Bacteria, Candidatus Berkiella cookevillensis and Candidatus Berkiella aquae.</title>
        <authorList>
            <person name="Mehari Y.T."/>
            <person name="Arivett B.A."/>
            <person name="Farone A.L."/>
            <person name="Gunderson J.H."/>
            <person name="Farone M.B."/>
        </authorList>
    </citation>
    <scope>NUCLEOTIDE SEQUENCE [LARGE SCALE GENOMIC DNA]</scope>
    <source>
        <strain evidence="1">HT99</strain>
    </source>
</reference>
<reference evidence="2" key="2">
    <citation type="journal article" date="2016" name="Genome Announc.">
        <title>Draft Genome Sequences of Two Novel Amoeba-Resistant Intranuclear Bacteria, 'Candidatus Berkiella cookevillensis' and 'Candidatus Berkiella aquae'.</title>
        <authorList>
            <person name="Mehari Y.T."/>
            <person name="Arivett B.A."/>
            <person name="Farone A.L."/>
            <person name="Gunderson J.H."/>
            <person name="Farone M.B."/>
        </authorList>
    </citation>
    <scope>NUCLEOTIDE SEQUENCE</scope>
    <source>
        <strain evidence="2">HT99</strain>
    </source>
</reference>
<gene>
    <name evidence="2" type="ORF">HT99x_005380</name>
    <name evidence="1" type="ORF">HT99x_01460</name>
</gene>
<dbReference type="AlphaFoldDB" id="A0A0Q9YWF8"/>
<dbReference type="Proteomes" id="UP000051497">
    <property type="component" value="Unassembled WGS sequence"/>
</dbReference>
<comment type="caution">
    <text evidence="1">The sequence shown here is derived from an EMBL/GenBank/DDBJ whole genome shotgun (WGS) entry which is preliminary data.</text>
</comment>
<proteinExistence type="predicted"/>
<name>A0A0Q9YWF8_9GAMM</name>
<dbReference type="EMBL" id="LKAJ01000005">
    <property type="protein sequence ID" value="KRG21284.1"/>
    <property type="molecule type" value="Genomic_DNA"/>
</dbReference>
<dbReference type="EMBL" id="LKAJ02000001">
    <property type="protein sequence ID" value="MCS5710852.1"/>
    <property type="molecule type" value="Genomic_DNA"/>
</dbReference>
<evidence type="ECO:0000313" key="2">
    <source>
        <dbReference type="EMBL" id="MCS5710852.1"/>
    </source>
</evidence>
<protein>
    <submittedName>
        <fullName evidence="1">Uncharacterized protein</fullName>
    </submittedName>
</protein>
<accession>A0A0Q9YWF8</accession>
<keyword evidence="3" id="KW-1185">Reference proteome</keyword>
<reference evidence="2" key="3">
    <citation type="submission" date="2021-06" db="EMBL/GenBank/DDBJ databases">
        <title>Genomic Description and Analysis of Intracellular Bacteria, Candidatus Berkiella cookevillensis and Candidatus Berkiella aquae.</title>
        <authorList>
            <person name="Kidane D.T."/>
            <person name="Mehari Y.T."/>
            <person name="Rice F.C."/>
            <person name="Arivett B.A."/>
            <person name="Farone A.L."/>
            <person name="Berk S.G."/>
            <person name="Farone M.B."/>
        </authorList>
    </citation>
    <scope>NUCLEOTIDE SEQUENCE</scope>
    <source>
        <strain evidence="2">HT99</strain>
    </source>
</reference>
<dbReference type="RefSeq" id="WP_075066089.1">
    <property type="nucleotide sequence ID" value="NZ_LKAJ02000001.1"/>
</dbReference>